<evidence type="ECO:0000313" key="1">
    <source>
        <dbReference type="EMBL" id="GAG21655.1"/>
    </source>
</evidence>
<dbReference type="EMBL" id="BARS01030425">
    <property type="protein sequence ID" value="GAG21655.1"/>
    <property type="molecule type" value="Genomic_DNA"/>
</dbReference>
<sequence>RKWLDKAEELVNTAQAIAPDLPEYYNTLTKIYLLKELDFGRDENPTAFELAKEGIKKYPHDARLNSITGHCYFVKFGKQGNEPDLDKALEYKEKSFLIDPYGLNNISLAKILMLKKEFYRAIDVCNHIKKHDPSSFVKYRLGEIYYYLGDLDKSREIFQQFGLPLNFKIYALFHLCMIAAQKGEKEEAQRIIQEIKILIPEKYKNLNDQFRFASIYMGLKNKELGYKHLEFFLNTERIKDERFIYCRYINIDRNFDLYREEQR</sequence>
<name>X0VTS2_9ZZZZ</name>
<feature type="non-terminal residue" evidence="1">
    <location>
        <position position="1"/>
    </location>
</feature>
<organism evidence="1">
    <name type="scientific">marine sediment metagenome</name>
    <dbReference type="NCBI Taxonomy" id="412755"/>
    <lineage>
        <taxon>unclassified sequences</taxon>
        <taxon>metagenomes</taxon>
        <taxon>ecological metagenomes</taxon>
    </lineage>
</organism>
<accession>X0VTS2</accession>
<reference evidence="1" key="1">
    <citation type="journal article" date="2014" name="Front. Microbiol.">
        <title>High frequency of phylogenetically diverse reductive dehalogenase-homologous genes in deep subseafloor sedimentary metagenomes.</title>
        <authorList>
            <person name="Kawai M."/>
            <person name="Futagami T."/>
            <person name="Toyoda A."/>
            <person name="Takaki Y."/>
            <person name="Nishi S."/>
            <person name="Hori S."/>
            <person name="Arai W."/>
            <person name="Tsubouchi T."/>
            <person name="Morono Y."/>
            <person name="Uchiyama I."/>
            <person name="Ito T."/>
            <person name="Fujiyama A."/>
            <person name="Inagaki F."/>
            <person name="Takami H."/>
        </authorList>
    </citation>
    <scope>NUCLEOTIDE SEQUENCE</scope>
    <source>
        <strain evidence="1">Expedition CK06-06</strain>
    </source>
</reference>
<dbReference type="AlphaFoldDB" id="X0VTS2"/>
<comment type="caution">
    <text evidence="1">The sequence shown here is derived from an EMBL/GenBank/DDBJ whole genome shotgun (WGS) entry which is preliminary data.</text>
</comment>
<gene>
    <name evidence="1" type="ORF">S01H1_47453</name>
</gene>
<dbReference type="InterPro" id="IPR011990">
    <property type="entry name" value="TPR-like_helical_dom_sf"/>
</dbReference>
<proteinExistence type="predicted"/>
<dbReference type="Gene3D" id="1.25.40.10">
    <property type="entry name" value="Tetratricopeptide repeat domain"/>
    <property type="match status" value="1"/>
</dbReference>
<protein>
    <recommendedName>
        <fullName evidence="2">Tetratricopeptide repeat protein</fullName>
    </recommendedName>
</protein>
<dbReference type="SUPFAM" id="SSF48452">
    <property type="entry name" value="TPR-like"/>
    <property type="match status" value="1"/>
</dbReference>
<feature type="non-terminal residue" evidence="1">
    <location>
        <position position="263"/>
    </location>
</feature>
<evidence type="ECO:0008006" key="2">
    <source>
        <dbReference type="Google" id="ProtNLM"/>
    </source>
</evidence>